<dbReference type="Proteomes" id="UP000201728">
    <property type="component" value="Chromosome"/>
</dbReference>
<sequence>MFNYTARLYFDNSEITTCSGNNLESLFIWMLTQVQGKFGNLHGQITNNKTQAIEKKFRTCSYD</sequence>
<accession>A0A222P3L5</accession>
<reference evidence="1 2" key="1">
    <citation type="submission" date="2016-07" db="EMBL/GenBank/DDBJ databases">
        <authorList>
            <person name="Hassler H."/>
        </authorList>
    </citation>
    <scope>NUCLEOTIDE SEQUENCE [LARGE SCALE GENOMIC DNA]</scope>
    <source>
        <strain evidence="1 2">CDC-D5610</strain>
    </source>
</reference>
<dbReference type="AlphaFoldDB" id="A0A222P3L5"/>
<dbReference type="EMBL" id="CP016397">
    <property type="protein sequence ID" value="ASQ46365.1"/>
    <property type="molecule type" value="Genomic_DNA"/>
</dbReference>
<evidence type="ECO:0000313" key="1">
    <source>
        <dbReference type="EMBL" id="ASQ46365.1"/>
    </source>
</evidence>
<name>A0A222P3L5_9GAMM</name>
<proteinExistence type="predicted"/>
<protein>
    <submittedName>
        <fullName evidence="1">Uncharacterized protein</fullName>
    </submittedName>
</protein>
<keyword evidence="2" id="KW-1185">Reference proteome</keyword>
<evidence type="ECO:0000313" key="2">
    <source>
        <dbReference type="Proteomes" id="UP000201728"/>
    </source>
</evidence>
<gene>
    <name evidence="1" type="ORF">clem_09070</name>
</gene>
<organism evidence="1 2">
    <name type="scientific">Legionella clemsonensis</name>
    <dbReference type="NCBI Taxonomy" id="1867846"/>
    <lineage>
        <taxon>Bacteria</taxon>
        <taxon>Pseudomonadati</taxon>
        <taxon>Pseudomonadota</taxon>
        <taxon>Gammaproteobacteria</taxon>
        <taxon>Legionellales</taxon>
        <taxon>Legionellaceae</taxon>
        <taxon>Legionella</taxon>
    </lineage>
</organism>
<dbReference type="KEGG" id="lcd:clem_09070"/>